<dbReference type="SUPFAM" id="SSF90123">
    <property type="entry name" value="ABC transporter transmembrane region"/>
    <property type="match status" value="1"/>
</dbReference>
<evidence type="ECO:0000256" key="3">
    <source>
        <dbReference type="ARBA" id="ARBA00022989"/>
    </source>
</evidence>
<dbReference type="GO" id="GO:0016020">
    <property type="term" value="C:membrane"/>
    <property type="evidence" value="ECO:0007669"/>
    <property type="project" value="UniProtKB-SubCell"/>
</dbReference>
<keyword evidence="4" id="KW-0472">Membrane</keyword>
<evidence type="ECO:0000313" key="6">
    <source>
        <dbReference type="EMBL" id="CAK9185582.1"/>
    </source>
</evidence>
<evidence type="ECO:0000256" key="2">
    <source>
        <dbReference type="ARBA" id="ARBA00022692"/>
    </source>
</evidence>
<keyword evidence="3" id="KW-1133">Transmembrane helix</keyword>
<dbReference type="InterPro" id="IPR039421">
    <property type="entry name" value="Type_1_exporter"/>
</dbReference>
<evidence type="ECO:0000313" key="7">
    <source>
        <dbReference type="Proteomes" id="UP001642360"/>
    </source>
</evidence>
<proteinExistence type="predicted"/>
<gene>
    <name evidence="6" type="ORF">ILEXP_LOCUS56001</name>
</gene>
<dbReference type="Gene3D" id="1.20.1560.10">
    <property type="entry name" value="ABC transporter type 1, transmembrane domain"/>
    <property type="match status" value="1"/>
</dbReference>
<dbReference type="Proteomes" id="UP001642360">
    <property type="component" value="Unassembled WGS sequence"/>
</dbReference>
<sequence>MEMSCWMITGERQGARIRGLYLKTILRQDVSFFDKESNTGEVVGRMSNDTILIQDALGEKVQIKKANCT</sequence>
<dbReference type="PANTHER" id="PTHR24222">
    <property type="entry name" value="ABC TRANSPORTER B FAMILY"/>
    <property type="match status" value="1"/>
</dbReference>
<reference evidence="6 7" key="1">
    <citation type="submission" date="2024-02" db="EMBL/GenBank/DDBJ databases">
        <authorList>
            <person name="Vignale AGUSTIN F."/>
            <person name="Sosa J E."/>
            <person name="Modenutti C."/>
        </authorList>
    </citation>
    <scope>NUCLEOTIDE SEQUENCE [LARGE SCALE GENOMIC DNA]</scope>
</reference>
<dbReference type="PANTHER" id="PTHR24222:SF63">
    <property type="entry name" value="ATP BINDING CASSETTE SUBFAMILY B"/>
    <property type="match status" value="1"/>
</dbReference>
<comment type="subcellular location">
    <subcellularLocation>
        <location evidence="1">Membrane</location>
        <topology evidence="1">Multi-pass membrane protein</topology>
    </subcellularLocation>
</comment>
<evidence type="ECO:0000256" key="1">
    <source>
        <dbReference type="ARBA" id="ARBA00004141"/>
    </source>
</evidence>
<organism evidence="6 7">
    <name type="scientific">Ilex paraguariensis</name>
    <name type="common">yerba mate</name>
    <dbReference type="NCBI Taxonomy" id="185542"/>
    <lineage>
        <taxon>Eukaryota</taxon>
        <taxon>Viridiplantae</taxon>
        <taxon>Streptophyta</taxon>
        <taxon>Embryophyta</taxon>
        <taxon>Tracheophyta</taxon>
        <taxon>Spermatophyta</taxon>
        <taxon>Magnoliopsida</taxon>
        <taxon>eudicotyledons</taxon>
        <taxon>Gunneridae</taxon>
        <taxon>Pentapetalae</taxon>
        <taxon>asterids</taxon>
        <taxon>campanulids</taxon>
        <taxon>Aquifoliales</taxon>
        <taxon>Aquifoliaceae</taxon>
        <taxon>Ilex</taxon>
    </lineage>
</organism>
<dbReference type="InterPro" id="IPR036640">
    <property type="entry name" value="ABC1_TM_sf"/>
</dbReference>
<feature type="domain" description="ABC transmembrane type-1" evidence="5">
    <location>
        <begin position="1"/>
        <end position="61"/>
    </location>
</feature>
<dbReference type="EMBL" id="CAUOFW020009390">
    <property type="protein sequence ID" value="CAK9185582.1"/>
    <property type="molecule type" value="Genomic_DNA"/>
</dbReference>
<accession>A0ABC8UWW8</accession>
<keyword evidence="7" id="KW-1185">Reference proteome</keyword>
<evidence type="ECO:0000259" key="5">
    <source>
        <dbReference type="PROSITE" id="PS50929"/>
    </source>
</evidence>
<dbReference type="InterPro" id="IPR011527">
    <property type="entry name" value="ABC1_TM_dom"/>
</dbReference>
<dbReference type="Pfam" id="PF00664">
    <property type="entry name" value="ABC_membrane"/>
    <property type="match status" value="1"/>
</dbReference>
<evidence type="ECO:0000256" key="4">
    <source>
        <dbReference type="ARBA" id="ARBA00023136"/>
    </source>
</evidence>
<keyword evidence="2" id="KW-0812">Transmembrane</keyword>
<protein>
    <recommendedName>
        <fullName evidence="5">ABC transmembrane type-1 domain-containing protein</fullName>
    </recommendedName>
</protein>
<name>A0ABC8UWW8_9AQUA</name>
<dbReference type="PROSITE" id="PS50929">
    <property type="entry name" value="ABC_TM1F"/>
    <property type="match status" value="1"/>
</dbReference>
<comment type="caution">
    <text evidence="6">The sequence shown here is derived from an EMBL/GenBank/DDBJ whole genome shotgun (WGS) entry which is preliminary data.</text>
</comment>
<dbReference type="AlphaFoldDB" id="A0ABC8UWW8"/>